<organism evidence="1">
    <name type="scientific">Symploca sp. SIO1C4</name>
    <dbReference type="NCBI Taxonomy" id="2607765"/>
    <lineage>
        <taxon>Bacteria</taxon>
        <taxon>Bacillati</taxon>
        <taxon>Cyanobacteriota</taxon>
        <taxon>Cyanophyceae</taxon>
        <taxon>Coleofasciculales</taxon>
        <taxon>Coleofasciculaceae</taxon>
        <taxon>Symploca</taxon>
    </lineage>
</organism>
<proteinExistence type="predicted"/>
<protein>
    <submittedName>
        <fullName evidence="1">Uncharacterized protein</fullName>
    </submittedName>
</protein>
<dbReference type="EMBL" id="JAAHFQ010000612">
    <property type="protein sequence ID" value="NER30659.1"/>
    <property type="molecule type" value="Genomic_DNA"/>
</dbReference>
<evidence type="ECO:0000313" key="1">
    <source>
        <dbReference type="EMBL" id="NER30659.1"/>
    </source>
</evidence>
<dbReference type="AlphaFoldDB" id="A0A6B3NC29"/>
<gene>
    <name evidence="1" type="ORF">F6J89_24340</name>
</gene>
<comment type="caution">
    <text evidence="1">The sequence shown here is derived from an EMBL/GenBank/DDBJ whole genome shotgun (WGS) entry which is preliminary data.</text>
</comment>
<reference evidence="1" key="1">
    <citation type="submission" date="2019-11" db="EMBL/GenBank/DDBJ databases">
        <title>Genomic insights into an expanded diversity of filamentous marine cyanobacteria reveals the extraordinary biosynthetic potential of Moorea and Okeania.</title>
        <authorList>
            <person name="Ferreira Leao T."/>
            <person name="Wang M."/>
            <person name="Moss N."/>
            <person name="Da Silva R."/>
            <person name="Sanders J."/>
            <person name="Nurk S."/>
            <person name="Gurevich A."/>
            <person name="Humphrey G."/>
            <person name="Reher R."/>
            <person name="Zhu Q."/>
            <person name="Belda-Ferre P."/>
            <person name="Glukhov E."/>
            <person name="Rex R."/>
            <person name="Dorrestein P.C."/>
            <person name="Knight R."/>
            <person name="Pevzner P."/>
            <person name="Gerwick W.H."/>
            <person name="Gerwick L."/>
        </authorList>
    </citation>
    <scope>NUCLEOTIDE SEQUENCE</scope>
    <source>
        <strain evidence="1">SIO1C4</strain>
    </source>
</reference>
<accession>A0A6B3NC29</accession>
<name>A0A6B3NC29_9CYAN</name>
<sequence length="75" mass="8861">MAVCRGNEAGGDIYDNLSIPYYAMLVKPQPHWGIPRDSESMHSLLYFDPKLQQTYKGWLRQLLEPVNPYRKFLFR</sequence>